<sequence length="288" mass="33057">MLGSVKIKIISVVGKKNTGKTSLTVKIIKELKKRSFKVATIKHSHHMLEMDRENTDTWKHKEAGSETVVGIGNRTFFNIDKDLTLERLLFLIKLIDEPDFVVVEGFKNYNYAKISTSNEINDEFTLKNVDALNIKDSEIPKLVDLIENYSYDILDTLYLNNCGLNDAESIAKAIISQSQERKENEKYNIKDNIIESKEENIEENKQDSKEENKEENKKKEIQKQLKELEVEDIDVLLSINEKVIGVNSFVSSFMKNSILGMLNSLKTEEYGIKDFDKVELVINNGNKK</sequence>
<dbReference type="Proteomes" id="UP000825015">
    <property type="component" value="Chromosome"/>
</dbReference>
<gene>
    <name evidence="1" type="ORF">MarbSA_13580</name>
</gene>
<reference evidence="1" key="1">
    <citation type="submission" date="2019-06" db="EMBL/GenBank/DDBJ databases">
        <title>Complete genome sequence of Methanobrevibacter arboriphilus strain SA.</title>
        <authorList>
            <person name="Asakawa S."/>
        </authorList>
    </citation>
    <scope>NUCLEOTIDE SEQUENCE</scope>
    <source>
        <strain evidence="1">SA</strain>
    </source>
</reference>
<accession>A0ACA8R672</accession>
<evidence type="ECO:0000313" key="2">
    <source>
        <dbReference type="Proteomes" id="UP000825015"/>
    </source>
</evidence>
<name>A0ACA8R672_METAZ</name>
<organism evidence="1 2">
    <name type="scientific">Methanobrevibacter arboriphilus</name>
    <dbReference type="NCBI Taxonomy" id="39441"/>
    <lineage>
        <taxon>Archaea</taxon>
        <taxon>Methanobacteriati</taxon>
        <taxon>Methanobacteriota</taxon>
        <taxon>Methanomada group</taxon>
        <taxon>Methanobacteria</taxon>
        <taxon>Methanobacteriales</taxon>
        <taxon>Methanobacteriaceae</taxon>
        <taxon>Methanobrevibacter</taxon>
    </lineage>
</organism>
<proteinExistence type="predicted"/>
<evidence type="ECO:0000313" key="1">
    <source>
        <dbReference type="EMBL" id="BBL62318.1"/>
    </source>
</evidence>
<dbReference type="EMBL" id="AP019779">
    <property type="protein sequence ID" value="BBL62318.1"/>
    <property type="molecule type" value="Genomic_DNA"/>
</dbReference>
<protein>
    <submittedName>
        <fullName evidence="1">Uncharacterized protein</fullName>
    </submittedName>
</protein>
<keyword evidence="2" id="KW-1185">Reference proteome</keyword>